<evidence type="ECO:0000313" key="3">
    <source>
        <dbReference type="Proteomes" id="UP000012960"/>
    </source>
</evidence>
<organism evidence="2 3">
    <name type="scientific">Musa acuminata subsp. malaccensis</name>
    <name type="common">Wild banana</name>
    <name type="synonym">Musa malaccensis</name>
    <dbReference type="NCBI Taxonomy" id="214687"/>
    <lineage>
        <taxon>Eukaryota</taxon>
        <taxon>Viridiplantae</taxon>
        <taxon>Streptophyta</taxon>
        <taxon>Embryophyta</taxon>
        <taxon>Tracheophyta</taxon>
        <taxon>Spermatophyta</taxon>
        <taxon>Magnoliopsida</taxon>
        <taxon>Liliopsida</taxon>
        <taxon>Zingiberales</taxon>
        <taxon>Musaceae</taxon>
        <taxon>Musa</taxon>
    </lineage>
</organism>
<dbReference type="Proteomes" id="UP000012960">
    <property type="component" value="Unplaced"/>
</dbReference>
<sequence length="101" mass="12148">MIYTFKIIMNIQNAISIHHISLNSGCNMVLKYEPDINSSNKISFLNKNLFFDLFHLLHDQNKRRYTQMYHRGFIFSINSYGLDKKKILERDIQLFSLFFHN</sequence>
<dbReference type="InterPro" id="IPR056777">
    <property type="entry name" value="Ycf2_N"/>
</dbReference>
<dbReference type="Pfam" id="PF05695">
    <property type="entry name" value="Ycf2"/>
    <property type="match status" value="1"/>
</dbReference>
<dbReference type="Gramene" id="Ma02_t00450.1">
    <property type="protein sequence ID" value="Ma02_p00450.1"/>
    <property type="gene ID" value="Ma02_g00450"/>
</dbReference>
<feature type="domain" description="Ycf2 N-terminal" evidence="1">
    <location>
        <begin position="1"/>
        <end position="66"/>
    </location>
</feature>
<reference evidence="2" key="1">
    <citation type="submission" date="2021-05" db="UniProtKB">
        <authorList>
            <consortium name="EnsemblPlants"/>
        </authorList>
    </citation>
    <scope>IDENTIFICATION</scope>
    <source>
        <strain evidence="2">subsp. malaccensis</strain>
    </source>
</reference>
<dbReference type="AlphaFoldDB" id="A0A804HXS9"/>
<dbReference type="InParanoid" id="A0A804HXS9"/>
<proteinExistence type="predicted"/>
<name>A0A804HXS9_MUSAM</name>
<dbReference type="EnsemblPlants" id="Ma02_t00450.1">
    <property type="protein sequence ID" value="Ma02_p00450.1"/>
    <property type="gene ID" value="Ma02_g00450"/>
</dbReference>
<dbReference type="OMA" id="HDRNIGR"/>
<accession>A0A804HXS9</accession>
<keyword evidence="3" id="KW-1185">Reference proteome</keyword>
<evidence type="ECO:0000259" key="1">
    <source>
        <dbReference type="Pfam" id="PF05695"/>
    </source>
</evidence>
<protein>
    <recommendedName>
        <fullName evidence="1">Ycf2 N-terminal domain-containing protein</fullName>
    </recommendedName>
</protein>
<evidence type="ECO:0000313" key="2">
    <source>
        <dbReference type="EnsemblPlants" id="Ma02_p00450.1"/>
    </source>
</evidence>